<evidence type="ECO:0000313" key="4">
    <source>
        <dbReference type="Proteomes" id="UP000014480"/>
    </source>
</evidence>
<dbReference type="HOGENOM" id="CLU_032834_0_0_1"/>
<feature type="region of interest" description="Disordered" evidence="1">
    <location>
        <begin position="1"/>
        <end position="23"/>
    </location>
</feature>
<dbReference type="EMBL" id="AMCV02000038">
    <property type="protein sequence ID" value="TDZ15849.1"/>
    <property type="molecule type" value="Genomic_DNA"/>
</dbReference>
<dbReference type="OrthoDB" id="497927at2759"/>
<dbReference type="SUPFAM" id="SSF53613">
    <property type="entry name" value="Ribokinase-like"/>
    <property type="match status" value="1"/>
</dbReference>
<dbReference type="Gene3D" id="3.40.1190.20">
    <property type="match status" value="1"/>
</dbReference>
<accession>N4VFD6</accession>
<reference evidence="4" key="1">
    <citation type="journal article" date="2013" name="New Phytol.">
        <title>Comparative genomic and transcriptomic analyses reveal the hemibiotrophic stage shift of Colletotrichum fungi.</title>
        <authorList>
            <person name="Gan P."/>
            <person name="Ikeda K."/>
            <person name="Irieda H."/>
            <person name="Narusaka M."/>
            <person name="O'Connell R.J."/>
            <person name="Narusaka Y."/>
            <person name="Takano Y."/>
            <person name="Kubo Y."/>
            <person name="Shirasu K."/>
        </authorList>
    </citation>
    <scope>NUCLEOTIDE SEQUENCE [LARGE SCALE GENOMIC DNA]</scope>
    <source>
        <strain evidence="4">104-T / ATCC 96160 / CBS 514.97 / LARS 414 / MAFF 240422</strain>
    </source>
</reference>
<evidence type="ECO:0000313" key="3">
    <source>
        <dbReference type="EMBL" id="TDZ15849.1"/>
    </source>
</evidence>
<proteinExistence type="predicted"/>
<name>N4VFD6_COLOR</name>
<dbReference type="Pfam" id="PF00294">
    <property type="entry name" value="PfkB"/>
    <property type="match status" value="1"/>
</dbReference>
<comment type="caution">
    <text evidence="3">The sequence shown here is derived from an EMBL/GenBank/DDBJ whole genome shotgun (WGS) entry which is preliminary data.</text>
</comment>
<dbReference type="InterPro" id="IPR011611">
    <property type="entry name" value="PfkB_dom"/>
</dbReference>
<dbReference type="eggNOG" id="ENOG502S13D">
    <property type="taxonomic scope" value="Eukaryota"/>
</dbReference>
<dbReference type="Proteomes" id="UP000014480">
    <property type="component" value="Unassembled WGS sequence"/>
</dbReference>
<dbReference type="InterPro" id="IPR029056">
    <property type="entry name" value="Ribokinase-like"/>
</dbReference>
<sequence length="381" mass="41217">MLAQSSDPVSDPESSRQLGPVSAAAPTPTFMSLGMVVLDEIHFPDGRVLHDVPGGSGFYSTLGARLAVPPGEAASVVCLIAAGDDFPQSVERQIEEWGVTVHLQETQGKSTRGVLTYHDDTFEKKSFRYAALPLRPDLARLPDALVHASAIHILASPDDLTRQVEDLLALRSNLGSPKASVVWEPSPLFCHLGVDNHLIAAGCVDVVSPNDVELLQIARVTKNPEESWNRRLVENAAAKISGRQPQTGTSDASSSRRWVTVIRCGEHGNLTIPRRGDPVWLPPYHDVGSQRVVDATGAGNAFLGAFAAVFGTSADEVLASAYGAVAASFAVEQVGPPRREVVDGKELWNGEEFGRRLQEYRAIFAKWDTCLRDREIWTSNP</sequence>
<protein>
    <recommendedName>
        <fullName evidence="2">Carbohydrate kinase PfkB domain-containing protein</fullName>
    </recommendedName>
</protein>
<keyword evidence="4" id="KW-1185">Reference proteome</keyword>
<evidence type="ECO:0000259" key="2">
    <source>
        <dbReference type="Pfam" id="PF00294"/>
    </source>
</evidence>
<dbReference type="PANTHER" id="PTHR47098">
    <property type="entry name" value="PROTEIN MAK32"/>
    <property type="match status" value="1"/>
</dbReference>
<dbReference type="PANTHER" id="PTHR47098:SF1">
    <property type="entry name" value="PFKB FAMILY CARBOHYDRATE KINASE SUPERFAMILY (AFU_ORTHOLOGUE AFUA_4G09500)"/>
    <property type="match status" value="1"/>
</dbReference>
<evidence type="ECO:0000256" key="1">
    <source>
        <dbReference type="SAM" id="MobiDB-lite"/>
    </source>
</evidence>
<dbReference type="STRING" id="1213857.N4VFD6"/>
<gene>
    <name evidence="3" type="ORF">Cob_v011142</name>
</gene>
<organism evidence="3 4">
    <name type="scientific">Colletotrichum orbiculare (strain 104-T / ATCC 96160 / CBS 514.97 / LARS 414 / MAFF 240422)</name>
    <name type="common">Cucumber anthracnose fungus</name>
    <name type="synonym">Colletotrichum lagenarium</name>
    <dbReference type="NCBI Taxonomy" id="1213857"/>
    <lineage>
        <taxon>Eukaryota</taxon>
        <taxon>Fungi</taxon>
        <taxon>Dikarya</taxon>
        <taxon>Ascomycota</taxon>
        <taxon>Pezizomycotina</taxon>
        <taxon>Sordariomycetes</taxon>
        <taxon>Hypocreomycetidae</taxon>
        <taxon>Glomerellales</taxon>
        <taxon>Glomerellaceae</taxon>
        <taxon>Colletotrichum</taxon>
        <taxon>Colletotrichum orbiculare species complex</taxon>
    </lineage>
</organism>
<reference evidence="4" key="2">
    <citation type="journal article" date="2019" name="Mol. Plant Microbe Interact.">
        <title>Genome sequence resources for four phytopathogenic fungi from the Colletotrichum orbiculare species complex.</title>
        <authorList>
            <person name="Gan P."/>
            <person name="Tsushima A."/>
            <person name="Narusaka M."/>
            <person name="Narusaka Y."/>
            <person name="Takano Y."/>
            <person name="Kubo Y."/>
            <person name="Shirasu K."/>
        </authorList>
    </citation>
    <scope>GENOME REANNOTATION</scope>
    <source>
        <strain evidence="4">104-T / ATCC 96160 / CBS 514.97 / LARS 414 / MAFF 240422</strain>
    </source>
</reference>
<dbReference type="AlphaFoldDB" id="N4VFD6"/>
<feature type="domain" description="Carbohydrate kinase PfkB" evidence="2">
    <location>
        <begin position="68"/>
        <end position="335"/>
    </location>
</feature>